<accession>A0ACC3DSF5</accession>
<evidence type="ECO:0000313" key="2">
    <source>
        <dbReference type="Proteomes" id="UP001186974"/>
    </source>
</evidence>
<protein>
    <submittedName>
        <fullName evidence="1">Uncharacterized protein</fullName>
    </submittedName>
</protein>
<sequence length="301" mass="33695">MVFASVKATSLSLATRYYPILLKLQRNMAAKLQKRIEFYNFAAEKVDKRLATKTDRPDFMTYILRNQEEGGKEGGPTMSRAEMHSTIGLFLIAGSETTATMLSGTTYLLLTNPDKMQKLKDEIRGKFKSEDEITIDEVSRLPYLLAVLNEGLRIYPPVPTGFPRVVPAGGDVVSGYYLPEGTSAYVSQHATNHSPRNFTDPDSFIPERWLAPSSSSDSTSITERYAADKKSAFQPFSFGPRNCLGKNLAYAEMRLIMAKMVWNFDMALAEGSEGWMERQKVFALWEKGALEVRLTIVVGAR</sequence>
<evidence type="ECO:0000313" key="1">
    <source>
        <dbReference type="EMBL" id="KAK3079540.1"/>
    </source>
</evidence>
<reference evidence="1" key="1">
    <citation type="submission" date="2024-09" db="EMBL/GenBank/DDBJ databases">
        <title>Black Yeasts Isolated from many extreme environments.</title>
        <authorList>
            <person name="Coleine C."/>
            <person name="Stajich J.E."/>
            <person name="Selbmann L."/>
        </authorList>
    </citation>
    <scope>NUCLEOTIDE SEQUENCE</scope>
    <source>
        <strain evidence="1">CCFEE 5737</strain>
    </source>
</reference>
<dbReference type="EMBL" id="JAWDJW010001079">
    <property type="protein sequence ID" value="KAK3079540.1"/>
    <property type="molecule type" value="Genomic_DNA"/>
</dbReference>
<dbReference type="Proteomes" id="UP001186974">
    <property type="component" value="Unassembled WGS sequence"/>
</dbReference>
<organism evidence="1 2">
    <name type="scientific">Coniosporium uncinatum</name>
    <dbReference type="NCBI Taxonomy" id="93489"/>
    <lineage>
        <taxon>Eukaryota</taxon>
        <taxon>Fungi</taxon>
        <taxon>Dikarya</taxon>
        <taxon>Ascomycota</taxon>
        <taxon>Pezizomycotina</taxon>
        <taxon>Dothideomycetes</taxon>
        <taxon>Dothideomycetes incertae sedis</taxon>
        <taxon>Coniosporium</taxon>
    </lineage>
</organism>
<proteinExistence type="predicted"/>
<keyword evidence="2" id="KW-1185">Reference proteome</keyword>
<name>A0ACC3DSF5_9PEZI</name>
<gene>
    <name evidence="1" type="ORF">LTS18_004603</name>
</gene>
<comment type="caution">
    <text evidence="1">The sequence shown here is derived from an EMBL/GenBank/DDBJ whole genome shotgun (WGS) entry which is preliminary data.</text>
</comment>